<evidence type="ECO:0000313" key="12">
    <source>
        <dbReference type="EMBL" id="QIE54035.1"/>
    </source>
</evidence>
<dbReference type="GO" id="GO:0005829">
    <property type="term" value="C:cytosol"/>
    <property type="evidence" value="ECO:0007669"/>
    <property type="project" value="TreeGrafter"/>
</dbReference>
<keyword evidence="9 10" id="KW-0520">NAD</keyword>
<keyword evidence="7 10" id="KW-0274">FAD</keyword>
<dbReference type="HAMAP" id="MF_01037">
    <property type="entry name" value="TrmFO"/>
    <property type="match status" value="1"/>
</dbReference>
<comment type="catalytic activity">
    <reaction evidence="10">
        <text>uridine(54) in tRNA + (6R)-5,10-methylene-5,6,7,8-tetrahydrofolate + NADPH + H(+) = 5-methyluridine(54) in tRNA + (6S)-5,6,7,8-tetrahydrofolate + NADP(+)</text>
        <dbReference type="Rhea" id="RHEA:62372"/>
        <dbReference type="Rhea" id="RHEA-COMP:10167"/>
        <dbReference type="Rhea" id="RHEA-COMP:10193"/>
        <dbReference type="ChEBI" id="CHEBI:15378"/>
        <dbReference type="ChEBI" id="CHEBI:15636"/>
        <dbReference type="ChEBI" id="CHEBI:57453"/>
        <dbReference type="ChEBI" id="CHEBI:57783"/>
        <dbReference type="ChEBI" id="CHEBI:58349"/>
        <dbReference type="ChEBI" id="CHEBI:65315"/>
        <dbReference type="ChEBI" id="CHEBI:74447"/>
        <dbReference type="EC" id="2.1.1.74"/>
    </reaction>
</comment>
<evidence type="ECO:0000256" key="2">
    <source>
        <dbReference type="ARBA" id="ARBA00022490"/>
    </source>
</evidence>
<proteinExistence type="inferred from homology"/>
<dbReference type="EC" id="2.1.1.74" evidence="10"/>
<evidence type="ECO:0000256" key="4">
    <source>
        <dbReference type="ARBA" id="ARBA00022630"/>
    </source>
</evidence>
<dbReference type="InterPro" id="IPR004417">
    <property type="entry name" value="TrmFO"/>
</dbReference>
<dbReference type="GO" id="GO:0050660">
    <property type="term" value="F:flavin adenine dinucleotide binding"/>
    <property type="evidence" value="ECO:0007669"/>
    <property type="project" value="UniProtKB-UniRule"/>
</dbReference>
<reference evidence="12 13" key="1">
    <citation type="submission" date="2020-02" db="EMBL/GenBank/DDBJ databases">
        <title>complete genome sequence of Rhodobacteraceae bacterium.</title>
        <authorList>
            <person name="Park J."/>
            <person name="Kim Y.-S."/>
            <person name="Kim K.-H."/>
        </authorList>
    </citation>
    <scope>NUCLEOTIDE SEQUENCE [LARGE SCALE GENOMIC DNA]</scope>
    <source>
        <strain evidence="12 13">RR4-56</strain>
    </source>
</reference>
<dbReference type="GO" id="GO:0030488">
    <property type="term" value="P:tRNA methylation"/>
    <property type="evidence" value="ECO:0007669"/>
    <property type="project" value="TreeGrafter"/>
</dbReference>
<dbReference type="NCBIfam" id="NF003739">
    <property type="entry name" value="PRK05335.1"/>
    <property type="match status" value="1"/>
</dbReference>
<evidence type="ECO:0000256" key="8">
    <source>
        <dbReference type="ARBA" id="ARBA00022857"/>
    </source>
</evidence>
<dbReference type="PANTHER" id="PTHR11806:SF2">
    <property type="entry name" value="METHYLENETETRAHYDROFOLATE--TRNA-(URACIL-5-)-METHYLTRANSFERASE TRMFO"/>
    <property type="match status" value="1"/>
</dbReference>
<keyword evidence="8 10" id="KW-0521">NADP</keyword>
<comment type="function">
    <text evidence="10">Catalyzes the folate-dependent formation of 5-methyl-uridine at position 54 (M-5-U54) in all tRNAs.</text>
</comment>
<comment type="similarity">
    <text evidence="10">Belongs to the MnmG family. TrmFO subfamily.</text>
</comment>
<dbReference type="Proteomes" id="UP000503336">
    <property type="component" value="Chromosome"/>
</dbReference>
<evidence type="ECO:0000256" key="5">
    <source>
        <dbReference type="ARBA" id="ARBA00022679"/>
    </source>
</evidence>
<keyword evidence="6 10" id="KW-0819">tRNA processing</keyword>
<comment type="cofactor">
    <cofactor evidence="1 10">
        <name>FAD</name>
        <dbReference type="ChEBI" id="CHEBI:57692"/>
    </cofactor>
</comment>
<dbReference type="InterPro" id="IPR036188">
    <property type="entry name" value="FAD/NAD-bd_sf"/>
</dbReference>
<comment type="catalytic activity">
    <reaction evidence="10">
        <text>uridine(54) in tRNA + (6R)-5,10-methylene-5,6,7,8-tetrahydrofolate + NADH + H(+) = 5-methyluridine(54) in tRNA + (6S)-5,6,7,8-tetrahydrofolate + NAD(+)</text>
        <dbReference type="Rhea" id="RHEA:16873"/>
        <dbReference type="Rhea" id="RHEA-COMP:10167"/>
        <dbReference type="Rhea" id="RHEA-COMP:10193"/>
        <dbReference type="ChEBI" id="CHEBI:15378"/>
        <dbReference type="ChEBI" id="CHEBI:15636"/>
        <dbReference type="ChEBI" id="CHEBI:57453"/>
        <dbReference type="ChEBI" id="CHEBI:57540"/>
        <dbReference type="ChEBI" id="CHEBI:57945"/>
        <dbReference type="ChEBI" id="CHEBI:65315"/>
        <dbReference type="ChEBI" id="CHEBI:74447"/>
        <dbReference type="EC" id="2.1.1.74"/>
    </reaction>
</comment>
<evidence type="ECO:0000256" key="1">
    <source>
        <dbReference type="ARBA" id="ARBA00001974"/>
    </source>
</evidence>
<dbReference type="InterPro" id="IPR002218">
    <property type="entry name" value="MnmG-rel"/>
</dbReference>
<protein>
    <recommendedName>
        <fullName evidence="10">Methylenetetrahydrofolate--tRNA-(uracil-5-)-methyltransferase TrmFO</fullName>
        <ecNumber evidence="10">2.1.1.74</ecNumber>
    </recommendedName>
    <alternativeName>
        <fullName evidence="10">Folate-dependent tRNA (uracil-5-)-methyltransferase</fullName>
    </alternativeName>
    <alternativeName>
        <fullName evidence="10">Folate-dependent tRNA(M-5-U54)-methyltransferase</fullName>
    </alternativeName>
</protein>
<feature type="binding site" evidence="10">
    <location>
        <begin position="8"/>
        <end position="13"/>
    </location>
    <ligand>
        <name>FAD</name>
        <dbReference type="ChEBI" id="CHEBI:57692"/>
    </ligand>
</feature>
<evidence type="ECO:0000313" key="13">
    <source>
        <dbReference type="Proteomes" id="UP000503336"/>
    </source>
</evidence>
<evidence type="ECO:0000256" key="3">
    <source>
        <dbReference type="ARBA" id="ARBA00022603"/>
    </source>
</evidence>
<keyword evidence="3 10" id="KW-0489">Methyltransferase</keyword>
<gene>
    <name evidence="10" type="primary">trmFO</name>
    <name evidence="12" type="ORF">G5B40_00410</name>
</gene>
<dbReference type="EMBL" id="CP049056">
    <property type="protein sequence ID" value="QIE54035.1"/>
    <property type="molecule type" value="Genomic_DNA"/>
</dbReference>
<dbReference type="SUPFAM" id="SSF51905">
    <property type="entry name" value="FAD/NAD(P)-binding domain"/>
    <property type="match status" value="1"/>
</dbReference>
<accession>A0A7L5BSJ6</accession>
<keyword evidence="2 10" id="KW-0963">Cytoplasm</keyword>
<feature type="domain" description="MnmG N-terminal" evidence="11">
    <location>
        <begin position="4"/>
        <end position="376"/>
    </location>
</feature>
<evidence type="ECO:0000256" key="10">
    <source>
        <dbReference type="HAMAP-Rule" id="MF_01037"/>
    </source>
</evidence>
<dbReference type="Gene3D" id="3.50.50.60">
    <property type="entry name" value="FAD/NAD(P)-binding domain"/>
    <property type="match status" value="2"/>
</dbReference>
<evidence type="ECO:0000256" key="9">
    <source>
        <dbReference type="ARBA" id="ARBA00023027"/>
    </source>
</evidence>
<dbReference type="GO" id="GO:0002098">
    <property type="term" value="P:tRNA wobble uridine modification"/>
    <property type="evidence" value="ECO:0007669"/>
    <property type="project" value="TreeGrafter"/>
</dbReference>
<evidence type="ECO:0000256" key="7">
    <source>
        <dbReference type="ARBA" id="ARBA00022827"/>
    </source>
</evidence>
<dbReference type="RefSeq" id="WP_165093659.1">
    <property type="nucleotide sequence ID" value="NZ_CP049056.1"/>
</dbReference>
<dbReference type="Pfam" id="PF01134">
    <property type="entry name" value="GIDA"/>
    <property type="match status" value="1"/>
</dbReference>
<dbReference type="NCBIfam" id="TIGR00137">
    <property type="entry name" value="gid_trmFO"/>
    <property type="match status" value="1"/>
</dbReference>
<dbReference type="GO" id="GO:0047151">
    <property type="term" value="F:tRNA (uracil(54)-C5)-methyltransferase activity, 5,10-methylenetetrahydrofolate-dependent"/>
    <property type="evidence" value="ECO:0007669"/>
    <property type="project" value="UniProtKB-UniRule"/>
</dbReference>
<organism evidence="12 13">
    <name type="scientific">Pikeienuella piscinae</name>
    <dbReference type="NCBI Taxonomy" id="2748098"/>
    <lineage>
        <taxon>Bacteria</taxon>
        <taxon>Pseudomonadati</taxon>
        <taxon>Pseudomonadota</taxon>
        <taxon>Alphaproteobacteria</taxon>
        <taxon>Rhodobacterales</taxon>
        <taxon>Paracoccaceae</taxon>
        <taxon>Pikeienuella</taxon>
    </lineage>
</organism>
<keyword evidence="4 10" id="KW-0285">Flavoprotein</keyword>
<keyword evidence="5 10" id="KW-0808">Transferase</keyword>
<dbReference type="PANTHER" id="PTHR11806">
    <property type="entry name" value="GLUCOSE INHIBITED DIVISION PROTEIN A"/>
    <property type="match status" value="1"/>
</dbReference>
<comment type="subcellular location">
    <subcellularLocation>
        <location evidence="10">Cytoplasm</location>
    </subcellularLocation>
</comment>
<dbReference type="InterPro" id="IPR040131">
    <property type="entry name" value="MnmG_N"/>
</dbReference>
<dbReference type="AlphaFoldDB" id="A0A7L5BSJ6"/>
<evidence type="ECO:0000256" key="6">
    <source>
        <dbReference type="ARBA" id="ARBA00022694"/>
    </source>
</evidence>
<evidence type="ECO:0000259" key="11">
    <source>
        <dbReference type="Pfam" id="PF01134"/>
    </source>
</evidence>
<name>A0A7L5BSJ6_9RHOB</name>
<keyword evidence="13" id="KW-1185">Reference proteome</keyword>
<sequence length="447" mass="47729">MDPIHIIGGGMAGSDAAWAAANAGVPVILHEMRPERGTEAHQTDGLAELVCSNSFRSDDDESNAVGLLHWEMRAAGSLVMEAAAEAKLPAGGALAVDRGRFSAHVTKRIESHPLITVERGEITGLPPEDWSSAIIATGPLTSPALADAIRGLTGEESLAFFDAIAPIVYADSVDMGKAWFQSRYDKGESEAERTAYLNCPLNRAQYDAFIAALLAAPQAEFHDWEKDTPYFEGCLPIEVMAARGAETLRFGPMKPIGLTNPHAPAEKPYAVVQLRRDNALGTLYNIVGFQTKMKYAAQAEALALIPGLETARFARLGGIHRNTFLNSPRLLDRAMRLRAAPRLRFAGQITGVEGYVESAAMGGLAGRFAAAERLGREMSAPPAETAHGALLAHITGGAEAETFQPMNVNFGLFPPLGPAPGGRRGKAARKNLYTSRAKEAFTGWTDG</sequence>
<dbReference type="KEGG" id="hdh:G5B40_00410"/>